<evidence type="ECO:0000256" key="1">
    <source>
        <dbReference type="ARBA" id="ARBA00004123"/>
    </source>
</evidence>
<keyword evidence="3" id="KW-0238">DNA-binding</keyword>
<dbReference type="InterPro" id="IPR015300">
    <property type="entry name" value="DNA-bd_pseudobarrel_sf"/>
</dbReference>
<dbReference type="Gene3D" id="2.40.330.10">
    <property type="entry name" value="DNA-binding pseudobarrel domain"/>
    <property type="match status" value="2"/>
</dbReference>
<reference evidence="8 9" key="1">
    <citation type="journal article" date="2009" name="Nature">
        <title>The Sorghum bicolor genome and the diversification of grasses.</title>
        <authorList>
            <person name="Paterson A.H."/>
            <person name="Bowers J.E."/>
            <person name="Bruggmann R."/>
            <person name="Dubchak I."/>
            <person name="Grimwood J."/>
            <person name="Gundlach H."/>
            <person name="Haberer G."/>
            <person name="Hellsten U."/>
            <person name="Mitros T."/>
            <person name="Poliakov A."/>
            <person name="Schmutz J."/>
            <person name="Spannagl M."/>
            <person name="Tang H."/>
            <person name="Wang X."/>
            <person name="Wicker T."/>
            <person name="Bharti A.K."/>
            <person name="Chapman J."/>
            <person name="Feltus F.A."/>
            <person name="Gowik U."/>
            <person name="Grigoriev I.V."/>
            <person name="Lyons E."/>
            <person name="Maher C.A."/>
            <person name="Martis M."/>
            <person name="Narechania A."/>
            <person name="Otillar R.P."/>
            <person name="Penning B.W."/>
            <person name="Salamov A.A."/>
            <person name="Wang Y."/>
            <person name="Zhang L."/>
            <person name="Carpita N.C."/>
            <person name="Freeling M."/>
            <person name="Gingle A.R."/>
            <person name="Hash C.T."/>
            <person name="Keller B."/>
            <person name="Klein P."/>
            <person name="Kresovich S."/>
            <person name="McCann M.C."/>
            <person name="Ming R."/>
            <person name="Peterson D.G."/>
            <person name="Mehboob-ur-Rahman"/>
            <person name="Ware D."/>
            <person name="Westhoff P."/>
            <person name="Mayer K.F."/>
            <person name="Messing J."/>
            <person name="Rokhsar D.S."/>
        </authorList>
    </citation>
    <scope>NUCLEOTIDE SEQUENCE [LARGE SCALE GENOMIC DNA]</scope>
    <source>
        <strain evidence="9">cv. BTx623</strain>
    </source>
</reference>
<evidence type="ECO:0000256" key="5">
    <source>
        <dbReference type="ARBA" id="ARBA00023242"/>
    </source>
</evidence>
<keyword evidence="4" id="KW-0804">Transcription</keyword>
<feature type="domain" description="TF-B3" evidence="7">
    <location>
        <begin position="232"/>
        <end position="330"/>
    </location>
</feature>
<reference evidence="9" key="2">
    <citation type="journal article" date="2018" name="Plant J.">
        <title>The Sorghum bicolor reference genome: improved assembly, gene annotations, a transcriptome atlas, and signatures of genome organization.</title>
        <authorList>
            <person name="McCormick R.F."/>
            <person name="Truong S.K."/>
            <person name="Sreedasyam A."/>
            <person name="Jenkins J."/>
            <person name="Shu S."/>
            <person name="Sims D."/>
            <person name="Kennedy M."/>
            <person name="Amirebrahimi M."/>
            <person name="Weers B.D."/>
            <person name="McKinley B."/>
            <person name="Mattison A."/>
            <person name="Morishige D.T."/>
            <person name="Grimwood J."/>
            <person name="Schmutz J."/>
            <person name="Mullet J.E."/>
        </authorList>
    </citation>
    <scope>NUCLEOTIDE SEQUENCE [LARGE SCALE GENOMIC DNA]</scope>
    <source>
        <strain evidence="9">cv. BTx623</strain>
    </source>
</reference>
<dbReference type="PANTHER" id="PTHR31391">
    <property type="entry name" value="B3 DOMAIN-CONTAINING PROTEIN OS11G0197600-RELATED"/>
    <property type="match status" value="1"/>
</dbReference>
<dbReference type="Proteomes" id="UP000000768">
    <property type="component" value="Chromosome 1"/>
</dbReference>
<dbReference type="InterPro" id="IPR003340">
    <property type="entry name" value="B3_DNA-bd"/>
</dbReference>
<dbReference type="Pfam" id="PF02362">
    <property type="entry name" value="B3"/>
    <property type="match status" value="2"/>
</dbReference>
<dbReference type="SUPFAM" id="SSF101936">
    <property type="entry name" value="DNA-binding pseudobarrel domain"/>
    <property type="match status" value="2"/>
</dbReference>
<dbReference type="PANTHER" id="PTHR31391:SF121">
    <property type="entry name" value="B3 DOMAIN-CONTAINING PROTEIN OS08G0325100-RELATED"/>
    <property type="match status" value="1"/>
</dbReference>
<evidence type="ECO:0000313" key="9">
    <source>
        <dbReference type="Proteomes" id="UP000000768"/>
    </source>
</evidence>
<protein>
    <recommendedName>
        <fullName evidence="7">TF-B3 domain-containing protein</fullName>
    </recommendedName>
</protein>
<feature type="compositionally biased region" description="Low complexity" evidence="6">
    <location>
        <begin position="175"/>
        <end position="190"/>
    </location>
</feature>
<evidence type="ECO:0000313" key="8">
    <source>
        <dbReference type="EMBL" id="KXG38002.1"/>
    </source>
</evidence>
<keyword evidence="5" id="KW-0539">Nucleus</keyword>
<evidence type="ECO:0000256" key="2">
    <source>
        <dbReference type="ARBA" id="ARBA00023015"/>
    </source>
</evidence>
<gene>
    <name evidence="8" type="ORF">SORBI_3001G165100</name>
</gene>
<dbReference type="PROSITE" id="PS50863">
    <property type="entry name" value="B3"/>
    <property type="match status" value="2"/>
</dbReference>
<organism evidence="8 9">
    <name type="scientific">Sorghum bicolor</name>
    <name type="common">Sorghum</name>
    <name type="synonym">Sorghum vulgare</name>
    <dbReference type="NCBI Taxonomy" id="4558"/>
    <lineage>
        <taxon>Eukaryota</taxon>
        <taxon>Viridiplantae</taxon>
        <taxon>Streptophyta</taxon>
        <taxon>Embryophyta</taxon>
        <taxon>Tracheophyta</taxon>
        <taxon>Spermatophyta</taxon>
        <taxon>Magnoliopsida</taxon>
        <taxon>Liliopsida</taxon>
        <taxon>Poales</taxon>
        <taxon>Poaceae</taxon>
        <taxon>PACMAD clade</taxon>
        <taxon>Panicoideae</taxon>
        <taxon>Andropogonodae</taxon>
        <taxon>Andropogoneae</taxon>
        <taxon>Sorghinae</taxon>
        <taxon>Sorghum</taxon>
    </lineage>
</organism>
<dbReference type="InterPro" id="IPR044837">
    <property type="entry name" value="REM16-like"/>
</dbReference>
<evidence type="ECO:0000259" key="7">
    <source>
        <dbReference type="PROSITE" id="PS50863"/>
    </source>
</evidence>
<dbReference type="CDD" id="cd10017">
    <property type="entry name" value="B3_DNA"/>
    <property type="match status" value="2"/>
</dbReference>
<dbReference type="EMBL" id="CM000760">
    <property type="protein sequence ID" value="KXG38002.1"/>
    <property type="molecule type" value="Genomic_DNA"/>
</dbReference>
<dbReference type="STRING" id="4558.A0A1B6QJA6"/>
<comment type="subcellular location">
    <subcellularLocation>
        <location evidence="1">Nucleus</location>
    </subcellularLocation>
</comment>
<dbReference type="Gramene" id="KXG38002">
    <property type="protein sequence ID" value="KXG38002"/>
    <property type="gene ID" value="SORBI_3001G165100"/>
</dbReference>
<proteinExistence type="predicted"/>
<evidence type="ECO:0000256" key="4">
    <source>
        <dbReference type="ARBA" id="ARBA00023163"/>
    </source>
</evidence>
<dbReference type="InParanoid" id="A0A1B6QJA6"/>
<keyword evidence="2" id="KW-0805">Transcription regulation</keyword>
<dbReference type="SMART" id="SM01019">
    <property type="entry name" value="B3"/>
    <property type="match status" value="2"/>
</dbReference>
<dbReference type="AlphaFoldDB" id="A0A1B6QJA6"/>
<evidence type="ECO:0000256" key="6">
    <source>
        <dbReference type="SAM" id="MobiDB-lite"/>
    </source>
</evidence>
<accession>A0A1B6QJA6</accession>
<dbReference type="OrthoDB" id="1666376at2759"/>
<name>A0A1B6QJA6_SORBI</name>
<keyword evidence="9" id="KW-1185">Reference proteome</keyword>
<feature type="region of interest" description="Disordered" evidence="6">
    <location>
        <begin position="173"/>
        <end position="196"/>
    </location>
</feature>
<dbReference type="OMA" id="WEVICCI"/>
<dbReference type="GO" id="GO:0005634">
    <property type="term" value="C:nucleus"/>
    <property type="evidence" value="ECO:0007669"/>
    <property type="project" value="UniProtKB-SubCell"/>
</dbReference>
<dbReference type="GO" id="GO:0003677">
    <property type="term" value="F:DNA binding"/>
    <property type="evidence" value="ECO:0007669"/>
    <property type="project" value="UniProtKB-KW"/>
</dbReference>
<feature type="domain" description="TF-B3" evidence="7">
    <location>
        <begin position="41"/>
        <end position="134"/>
    </location>
</feature>
<evidence type="ECO:0000256" key="3">
    <source>
        <dbReference type="ARBA" id="ARBA00023125"/>
    </source>
</evidence>
<sequence>MFVIIKGWGLASEEGAEMSKPGKRSKESNAYFYPDDKDGKDKYFFKVLVGEFRERLAVPDKFEQHFRGLIGNRVKLESRCGHTFDAEVAKNLGKVVLQTGWKEFVTAHDLNMGDFLVFKCDGTSRLKVFIFDLSCCEKVPPCRVKRNHICGRETREINTETSSTCGDLPLNVTASSSTSPSDSSGDSISPEDQKSHYVPGYILPRRTYLTCVQMKKLKERVRASTSTIPIYGCIVKKSNLRRGSQAMDIPRVYADVHLPFENQTLMLQCCGQSWDVRCITHKGRPNRGKSLSQGWKQFARDNKLQVGDLCLFELLENTKYTMNVHIIRAK</sequence>
<dbReference type="ExpressionAtlas" id="A0A1B6QJA6">
    <property type="expression patterns" value="baseline"/>
</dbReference>